<gene>
    <name evidence="2" type="ORF">IQ63_40395</name>
</gene>
<dbReference type="RefSeq" id="WP_050375046.1">
    <property type="nucleotide sequence ID" value="NZ_KQ257834.1"/>
</dbReference>
<dbReference type="Gene3D" id="3.90.1150.10">
    <property type="entry name" value="Aspartate Aminotransferase, domain 1"/>
    <property type="match status" value="1"/>
</dbReference>
<reference evidence="3" key="1">
    <citation type="submission" date="2014-07" db="EMBL/GenBank/DDBJ databases">
        <title>Genome sequencing of plant-pathogenic Streptomyces species.</title>
        <authorList>
            <person name="Harrison J."/>
            <person name="Sapp M."/>
            <person name="Thwaites R."/>
            <person name="Studholme D.J."/>
        </authorList>
    </citation>
    <scope>NUCLEOTIDE SEQUENCE [LARGE SCALE GENOMIC DNA]</scope>
    <source>
        <strain evidence="3">NCPPB 4445</strain>
    </source>
</reference>
<feature type="domain" description="Aminotransferase class V" evidence="1">
    <location>
        <begin position="31"/>
        <end position="441"/>
    </location>
</feature>
<protein>
    <recommendedName>
        <fullName evidence="1">Aminotransferase class V domain-containing protein</fullName>
    </recommendedName>
</protein>
<dbReference type="InterPro" id="IPR015424">
    <property type="entry name" value="PyrdxlP-dep_Trfase"/>
</dbReference>
<dbReference type="InterPro" id="IPR000192">
    <property type="entry name" value="Aminotrans_V_dom"/>
</dbReference>
<evidence type="ECO:0000259" key="1">
    <source>
        <dbReference type="Pfam" id="PF00266"/>
    </source>
</evidence>
<evidence type="ECO:0000313" key="3">
    <source>
        <dbReference type="Proteomes" id="UP000037151"/>
    </source>
</evidence>
<dbReference type="InterPro" id="IPR015421">
    <property type="entry name" value="PyrdxlP-dep_Trfase_major"/>
</dbReference>
<sequence length="463" mass="48964">MPTTSLADRACHVDALREKEFPYLDAEDHAYLDYTGAALPPLSLVRGGAARLASGVYGNPHTASPASLASTRLVEEARRAALSFCRASPEDYVAVFTPNATAALRLVAEAYPFGPDTPLALLGDDHNSVLGMRRYAVRAGAPVRVVPLGPGFRTRTEAVTACLDAGGRGLFAFPAQSNATGVRHPLEWAGEARRRGWRVALDAAAYLPTGPLDLTAVPADFVALSWYKITGFPTGVGCLIARRDALAGLNRPWFAGGTVHASSSHTDWHLPAPAPEGFEDGTLPFLALPDVTAAVAWHRAIGYDAVHHHVTRLTVRLLDGLTALRHPGGEPAVRVLGPLSAQGRGPTVTFNLLRPDGSPVDERALQRAAAEARTSLRTGCFCNPGVAEEANGMTPEVVREALVRGTPSDVDAYLRQLAVQAQGAVRASMGVATNSRDVDRLLEVCAEVLTRGTEGVFGARVGC</sequence>
<dbReference type="OrthoDB" id="3435185at2"/>
<comment type="caution">
    <text evidence="2">The sequence shown here is derived from an EMBL/GenBank/DDBJ whole genome shotgun (WGS) entry which is preliminary data.</text>
</comment>
<dbReference type="PATRIC" id="fig|42234.21.peg.8313"/>
<accession>A0A0L0JJ59</accession>
<dbReference type="SUPFAM" id="SSF53383">
    <property type="entry name" value="PLP-dependent transferases"/>
    <property type="match status" value="1"/>
</dbReference>
<dbReference type="PANTHER" id="PTHR14237">
    <property type="entry name" value="MOLYBDOPTERIN COFACTOR SULFURASE MOSC"/>
    <property type="match status" value="1"/>
</dbReference>
<organism evidence="2 3">
    <name type="scientific">Streptomyces acidiscabies</name>
    <dbReference type="NCBI Taxonomy" id="42234"/>
    <lineage>
        <taxon>Bacteria</taxon>
        <taxon>Bacillati</taxon>
        <taxon>Actinomycetota</taxon>
        <taxon>Actinomycetes</taxon>
        <taxon>Kitasatosporales</taxon>
        <taxon>Streptomycetaceae</taxon>
        <taxon>Streptomyces</taxon>
    </lineage>
</organism>
<proteinExistence type="predicted"/>
<dbReference type="EMBL" id="JPPY01000218">
    <property type="protein sequence ID" value="KND25742.1"/>
    <property type="molecule type" value="Genomic_DNA"/>
</dbReference>
<dbReference type="Pfam" id="PF00266">
    <property type="entry name" value="Aminotran_5"/>
    <property type="match status" value="1"/>
</dbReference>
<evidence type="ECO:0000313" key="2">
    <source>
        <dbReference type="EMBL" id="KND25742.1"/>
    </source>
</evidence>
<dbReference type="AlphaFoldDB" id="A0A0L0JJ59"/>
<name>A0A0L0JJ59_9ACTN</name>
<dbReference type="InterPro" id="IPR015422">
    <property type="entry name" value="PyrdxlP-dep_Trfase_small"/>
</dbReference>
<dbReference type="Gene3D" id="3.40.640.10">
    <property type="entry name" value="Type I PLP-dependent aspartate aminotransferase-like (Major domain)"/>
    <property type="match status" value="1"/>
</dbReference>
<dbReference type="Proteomes" id="UP000037151">
    <property type="component" value="Unassembled WGS sequence"/>
</dbReference>
<dbReference type="PANTHER" id="PTHR14237:SF19">
    <property type="entry name" value="MITOCHONDRIAL AMIDOXIME REDUCING COMPONENT 1"/>
    <property type="match status" value="1"/>
</dbReference>